<evidence type="ECO:0000313" key="3">
    <source>
        <dbReference type="Proteomes" id="UP000027616"/>
    </source>
</evidence>
<evidence type="ECO:0000313" key="2">
    <source>
        <dbReference type="EMBL" id="CDN31698.1"/>
    </source>
</evidence>
<keyword evidence="3" id="KW-1185">Reference proteome</keyword>
<sequence length="140" mass="14912">MKYLQYLRVALLLLGVVVIAGTFLTGNAETKEWPMIGTALVVSFAMFVVTVGLAILMPLIGIVQNPKGALKSLVGLAIVAVVVLIAYGMSSADPITLADGKLIDSAFVLKFTDTALYTVFFAFGGVILAIVGSEFYRMFK</sequence>
<keyword evidence="1" id="KW-1133">Transmembrane helix</keyword>
<feature type="transmembrane region" description="Helical" evidence="1">
    <location>
        <begin position="72"/>
        <end position="90"/>
    </location>
</feature>
<dbReference type="Proteomes" id="UP000027616">
    <property type="component" value="Chromosome I"/>
</dbReference>
<keyword evidence="1" id="KW-0812">Transmembrane</keyword>
<feature type="transmembrane region" description="Helical" evidence="1">
    <location>
        <begin position="115"/>
        <end position="136"/>
    </location>
</feature>
<dbReference type="AlphaFoldDB" id="A0A060RCW6"/>
<accession>A0A060RCW6</accession>
<dbReference type="KEGG" id="rbc:BN938_1612"/>
<feature type="transmembrane region" description="Helical" evidence="1">
    <location>
        <begin position="38"/>
        <end position="60"/>
    </location>
</feature>
<dbReference type="HOGENOM" id="CLU_1832904_0_0_10"/>
<gene>
    <name evidence="2" type="ORF">BN938_1612</name>
</gene>
<organism evidence="2 3">
    <name type="scientific">Mucinivorans hirudinis</name>
    <dbReference type="NCBI Taxonomy" id="1433126"/>
    <lineage>
        <taxon>Bacteria</taxon>
        <taxon>Pseudomonadati</taxon>
        <taxon>Bacteroidota</taxon>
        <taxon>Bacteroidia</taxon>
        <taxon>Bacteroidales</taxon>
        <taxon>Rikenellaceae</taxon>
        <taxon>Mucinivorans</taxon>
    </lineage>
</organism>
<reference evidence="2 3" key="1">
    <citation type="journal article" date="2015" name="Genome Announc.">
        <title>Complete Genome Sequence of the Novel Leech Symbiont Mucinivorans hirudinis M3T.</title>
        <authorList>
            <person name="Nelson M.C."/>
            <person name="Bomar L."/>
            <person name="Graf J."/>
        </authorList>
    </citation>
    <scope>NUCLEOTIDE SEQUENCE [LARGE SCALE GENOMIC DNA]</scope>
    <source>
        <strain evidence="3">M3</strain>
    </source>
</reference>
<name>A0A060RCW6_9BACT</name>
<keyword evidence="1" id="KW-0472">Membrane</keyword>
<dbReference type="OrthoDB" id="1121549at2"/>
<evidence type="ECO:0000256" key="1">
    <source>
        <dbReference type="SAM" id="Phobius"/>
    </source>
</evidence>
<protein>
    <submittedName>
        <fullName evidence="2">Uncharacterized protein</fullName>
    </submittedName>
</protein>
<dbReference type="eggNOG" id="ENOG50313ZQ">
    <property type="taxonomic scope" value="Bacteria"/>
</dbReference>
<dbReference type="EMBL" id="HG934468">
    <property type="protein sequence ID" value="CDN31698.1"/>
    <property type="molecule type" value="Genomic_DNA"/>
</dbReference>
<proteinExistence type="predicted"/>
<dbReference type="STRING" id="1433126.BN938_1612"/>